<dbReference type="AlphaFoldDB" id="A0A511UNX7"/>
<comment type="subcellular location">
    <subcellularLocation>
        <location evidence="1">Cell membrane</location>
        <topology evidence="1">Multi-pass membrane protein</topology>
    </subcellularLocation>
</comment>
<dbReference type="EMBL" id="BJXV01000010">
    <property type="protein sequence ID" value="GEN28280.1"/>
    <property type="molecule type" value="Genomic_DNA"/>
</dbReference>
<evidence type="ECO:0000256" key="7">
    <source>
        <dbReference type="SAM" id="Phobius"/>
    </source>
</evidence>
<keyword evidence="5 7" id="KW-0472">Membrane</keyword>
<comment type="similarity">
    <text evidence="6">Belongs to the ABC-4 integral membrane protein family.</text>
</comment>
<feature type="transmembrane region" description="Helical" evidence="7">
    <location>
        <begin position="29"/>
        <end position="49"/>
    </location>
</feature>
<feature type="domain" description="ABC3 transporter permease C-terminal" evidence="8">
    <location>
        <begin position="280"/>
        <end position="392"/>
    </location>
</feature>
<dbReference type="RefSeq" id="WP_146875120.1">
    <property type="nucleotide sequence ID" value="NZ_BJXV01000010.1"/>
</dbReference>
<dbReference type="InterPro" id="IPR025857">
    <property type="entry name" value="MacB_PCD"/>
</dbReference>
<dbReference type="Pfam" id="PF02687">
    <property type="entry name" value="FtsX"/>
    <property type="match status" value="1"/>
</dbReference>
<organism evidence="10 11">
    <name type="scientific">Halovibrio variabilis</name>
    <dbReference type="NCBI Taxonomy" id="31910"/>
    <lineage>
        <taxon>Bacteria</taxon>
        <taxon>Pseudomonadati</taxon>
        <taxon>Pseudomonadota</taxon>
        <taxon>Gammaproteobacteria</taxon>
        <taxon>Oceanospirillales</taxon>
        <taxon>Halomonadaceae</taxon>
        <taxon>Halovibrio</taxon>
    </lineage>
</organism>
<evidence type="ECO:0000256" key="5">
    <source>
        <dbReference type="ARBA" id="ARBA00023136"/>
    </source>
</evidence>
<evidence type="ECO:0000256" key="3">
    <source>
        <dbReference type="ARBA" id="ARBA00022692"/>
    </source>
</evidence>
<evidence type="ECO:0000256" key="2">
    <source>
        <dbReference type="ARBA" id="ARBA00022475"/>
    </source>
</evidence>
<keyword evidence="11" id="KW-1185">Reference proteome</keyword>
<dbReference type="GO" id="GO:0005886">
    <property type="term" value="C:plasma membrane"/>
    <property type="evidence" value="ECO:0007669"/>
    <property type="project" value="UniProtKB-SubCell"/>
</dbReference>
<keyword evidence="3 7" id="KW-0812">Transmembrane</keyword>
<dbReference type="InterPro" id="IPR050250">
    <property type="entry name" value="Macrolide_Exporter_MacB"/>
</dbReference>
<evidence type="ECO:0000256" key="6">
    <source>
        <dbReference type="ARBA" id="ARBA00038076"/>
    </source>
</evidence>
<dbReference type="Pfam" id="PF12704">
    <property type="entry name" value="MacB_PCD"/>
    <property type="match status" value="1"/>
</dbReference>
<evidence type="ECO:0000259" key="8">
    <source>
        <dbReference type="Pfam" id="PF02687"/>
    </source>
</evidence>
<reference evidence="10 11" key="1">
    <citation type="submission" date="2019-07" db="EMBL/GenBank/DDBJ databases">
        <title>Whole genome shotgun sequence of Halomonas variabilis NBRC 102410.</title>
        <authorList>
            <person name="Hosoyama A."/>
            <person name="Uohara A."/>
            <person name="Ohji S."/>
            <person name="Ichikawa N."/>
        </authorList>
    </citation>
    <scope>NUCLEOTIDE SEQUENCE [LARGE SCALE GENOMIC DNA]</scope>
    <source>
        <strain evidence="10 11">NBRC 102410</strain>
    </source>
</reference>
<evidence type="ECO:0000256" key="4">
    <source>
        <dbReference type="ARBA" id="ARBA00022989"/>
    </source>
</evidence>
<feature type="domain" description="MacB-like periplasmic core" evidence="9">
    <location>
        <begin position="28"/>
        <end position="241"/>
    </location>
</feature>
<dbReference type="OrthoDB" id="9802264at2"/>
<evidence type="ECO:0000259" key="9">
    <source>
        <dbReference type="Pfam" id="PF12704"/>
    </source>
</evidence>
<sequence>MYKASSHIKVTQIFSESIDNLNLSKRRSILALLGIIVGSSSIIALLTIGGNAADEAVRIFKNMGTDILVVGFPYSHQNRQPLPSTLDSQALRKAVPGISQIAPITLHSAQLSHNGQNTDASLVGTTQGLADAIGLKFNAGRDLSRYDHRETFAVVGARVAKDLGSLGNPLRVGDLIRIDNYLFNVIGIAESLPATPLIPIVLDESILIPIEGMKRLRPAPEITGIIIKADEADLAALAEVLNSYLTQTFNGREVDVQIPQQLLDGLRHQASTFSYLLAALGGISLLVGGVGVMNVMLMSVAERKREIGIRMALGARQRDIRTLFLLEAVNLSIVGAIAGALLGVAIAFSFTHFSGWEFTLSIMALPLGVGCSLLTGIFFGLYPAISASKLQPAEALRAE</sequence>
<evidence type="ECO:0000256" key="1">
    <source>
        <dbReference type="ARBA" id="ARBA00004651"/>
    </source>
</evidence>
<keyword evidence="2" id="KW-1003">Cell membrane</keyword>
<protein>
    <submittedName>
        <fullName evidence="10">ABC transporter permease</fullName>
    </submittedName>
</protein>
<dbReference type="PANTHER" id="PTHR30572">
    <property type="entry name" value="MEMBRANE COMPONENT OF TRANSPORTER-RELATED"/>
    <property type="match status" value="1"/>
</dbReference>
<keyword evidence="4 7" id="KW-1133">Transmembrane helix</keyword>
<accession>A0A511UNX7</accession>
<evidence type="ECO:0000313" key="11">
    <source>
        <dbReference type="Proteomes" id="UP000321303"/>
    </source>
</evidence>
<evidence type="ECO:0000313" key="10">
    <source>
        <dbReference type="EMBL" id="GEN28280.1"/>
    </source>
</evidence>
<feature type="transmembrane region" description="Helical" evidence="7">
    <location>
        <begin position="360"/>
        <end position="382"/>
    </location>
</feature>
<comment type="caution">
    <text evidence="10">The sequence shown here is derived from an EMBL/GenBank/DDBJ whole genome shotgun (WGS) entry which is preliminary data.</text>
</comment>
<dbReference type="InterPro" id="IPR003838">
    <property type="entry name" value="ABC3_permease_C"/>
</dbReference>
<feature type="transmembrane region" description="Helical" evidence="7">
    <location>
        <begin position="275"/>
        <end position="301"/>
    </location>
</feature>
<gene>
    <name evidence="10" type="ORF">HVA01_19260</name>
</gene>
<proteinExistence type="inferred from homology"/>
<dbReference type="GO" id="GO:0022857">
    <property type="term" value="F:transmembrane transporter activity"/>
    <property type="evidence" value="ECO:0007669"/>
    <property type="project" value="TreeGrafter"/>
</dbReference>
<dbReference type="Proteomes" id="UP000321303">
    <property type="component" value="Unassembled WGS sequence"/>
</dbReference>
<dbReference type="PANTHER" id="PTHR30572:SF4">
    <property type="entry name" value="ABC TRANSPORTER PERMEASE YTRF"/>
    <property type="match status" value="1"/>
</dbReference>
<feature type="transmembrane region" description="Helical" evidence="7">
    <location>
        <begin position="322"/>
        <end position="348"/>
    </location>
</feature>
<name>A0A511UNX7_9GAMM</name>